<sequence length="68" mass="6618">MGIVGSLVKGAAVAAASAACPPAAGTILLGVMAHKVAKGITDDNEENAPKHVASFLGSMVGADIDVDD</sequence>
<gene>
    <name evidence="1" type="ORF">LCGC14_2765980</name>
</gene>
<evidence type="ECO:0000313" key="1">
    <source>
        <dbReference type="EMBL" id="KKK86165.1"/>
    </source>
</evidence>
<organism evidence="1">
    <name type="scientific">marine sediment metagenome</name>
    <dbReference type="NCBI Taxonomy" id="412755"/>
    <lineage>
        <taxon>unclassified sequences</taxon>
        <taxon>metagenomes</taxon>
        <taxon>ecological metagenomes</taxon>
    </lineage>
</organism>
<dbReference type="AlphaFoldDB" id="A0A0F8ZJD7"/>
<dbReference type="EMBL" id="LAZR01050973">
    <property type="protein sequence ID" value="KKK86165.1"/>
    <property type="molecule type" value="Genomic_DNA"/>
</dbReference>
<name>A0A0F8ZJD7_9ZZZZ</name>
<comment type="caution">
    <text evidence="1">The sequence shown here is derived from an EMBL/GenBank/DDBJ whole genome shotgun (WGS) entry which is preliminary data.</text>
</comment>
<accession>A0A0F8ZJD7</accession>
<proteinExistence type="predicted"/>
<reference evidence="1" key="1">
    <citation type="journal article" date="2015" name="Nature">
        <title>Complex archaea that bridge the gap between prokaryotes and eukaryotes.</title>
        <authorList>
            <person name="Spang A."/>
            <person name="Saw J.H."/>
            <person name="Jorgensen S.L."/>
            <person name="Zaremba-Niedzwiedzka K."/>
            <person name="Martijn J."/>
            <person name="Lind A.E."/>
            <person name="van Eijk R."/>
            <person name="Schleper C."/>
            <person name="Guy L."/>
            <person name="Ettema T.J."/>
        </authorList>
    </citation>
    <scope>NUCLEOTIDE SEQUENCE</scope>
</reference>
<protein>
    <submittedName>
        <fullName evidence="1">Uncharacterized protein</fullName>
    </submittedName>
</protein>